<dbReference type="EMBL" id="JAULSV010000006">
    <property type="protein sequence ID" value="KAK0641732.1"/>
    <property type="molecule type" value="Genomic_DNA"/>
</dbReference>
<accession>A0AA39XWV1</accession>
<protein>
    <submittedName>
        <fullName evidence="1">Uncharacterized protein</fullName>
    </submittedName>
</protein>
<dbReference type="Proteomes" id="UP001174936">
    <property type="component" value="Unassembled WGS sequence"/>
</dbReference>
<reference evidence="1" key="1">
    <citation type="submission" date="2023-06" db="EMBL/GenBank/DDBJ databases">
        <title>Genome-scale phylogeny and comparative genomics of the fungal order Sordariales.</title>
        <authorList>
            <consortium name="Lawrence Berkeley National Laboratory"/>
            <person name="Hensen N."/>
            <person name="Bonometti L."/>
            <person name="Westerberg I."/>
            <person name="Brannstrom I.O."/>
            <person name="Guillou S."/>
            <person name="Cros-Aarteil S."/>
            <person name="Calhoun S."/>
            <person name="Haridas S."/>
            <person name="Kuo A."/>
            <person name="Mondo S."/>
            <person name="Pangilinan J."/>
            <person name="Riley R."/>
            <person name="Labutti K."/>
            <person name="Andreopoulos B."/>
            <person name="Lipzen A."/>
            <person name="Chen C."/>
            <person name="Yanf M."/>
            <person name="Daum C."/>
            <person name="Ng V."/>
            <person name="Clum A."/>
            <person name="Steindorff A."/>
            <person name="Ohm R."/>
            <person name="Martin F."/>
            <person name="Silar P."/>
            <person name="Natvig D."/>
            <person name="Lalanne C."/>
            <person name="Gautier V."/>
            <person name="Ament-Velasquez S.L."/>
            <person name="Kruys A."/>
            <person name="Hutchinson M.I."/>
            <person name="Powell A.J."/>
            <person name="Barry K."/>
            <person name="Miller A.N."/>
            <person name="Grigoriev I.V."/>
            <person name="Debuchy R."/>
            <person name="Gladieux P."/>
            <person name="Thoren M.H."/>
            <person name="Johannesson H."/>
        </authorList>
    </citation>
    <scope>NUCLEOTIDE SEQUENCE</scope>
    <source>
        <strain evidence="1">SMH2532-1</strain>
    </source>
</reference>
<organism evidence="1 2">
    <name type="scientific">Cercophora newfieldiana</name>
    <dbReference type="NCBI Taxonomy" id="92897"/>
    <lineage>
        <taxon>Eukaryota</taxon>
        <taxon>Fungi</taxon>
        <taxon>Dikarya</taxon>
        <taxon>Ascomycota</taxon>
        <taxon>Pezizomycotina</taxon>
        <taxon>Sordariomycetes</taxon>
        <taxon>Sordariomycetidae</taxon>
        <taxon>Sordariales</taxon>
        <taxon>Lasiosphaeriaceae</taxon>
        <taxon>Cercophora</taxon>
    </lineage>
</organism>
<name>A0AA39XWV1_9PEZI</name>
<keyword evidence="2" id="KW-1185">Reference proteome</keyword>
<sequence>MEMRFTCLVDVRLKRGRPLRLTMESSDRCTHYTHIHFRRPTYELGNTLAESPLTAFGANFRPHGIGTSWTQRRPEQRGRRSDWFFRPTNSHVSHRVIARQCWIGWCVVCLFISLPAIRFVLGAVAVHCQAAWRSLPFTTRIVSFDVQPWFVACLQLFLPHVSQRHQHRHSAMASSDKPAGGALNALIQIPGPSFGNLSVTMTPSLTPGDKCRPGP</sequence>
<gene>
    <name evidence="1" type="ORF">B0T16DRAFT_220153</name>
</gene>
<evidence type="ECO:0000313" key="2">
    <source>
        <dbReference type="Proteomes" id="UP001174936"/>
    </source>
</evidence>
<proteinExistence type="predicted"/>
<comment type="caution">
    <text evidence="1">The sequence shown here is derived from an EMBL/GenBank/DDBJ whole genome shotgun (WGS) entry which is preliminary data.</text>
</comment>
<evidence type="ECO:0000313" key="1">
    <source>
        <dbReference type="EMBL" id="KAK0641732.1"/>
    </source>
</evidence>
<dbReference type="AlphaFoldDB" id="A0AA39XWV1"/>